<evidence type="ECO:0000313" key="1">
    <source>
        <dbReference type="EMBL" id="KMO25669.1"/>
    </source>
</evidence>
<protein>
    <submittedName>
        <fullName evidence="1">Uncharacterized protein</fullName>
    </submittedName>
</protein>
<proteinExistence type="predicted"/>
<accession>A0ABR5HGD5</accession>
<sequence length="120" mass="13314">MRSAEAALDRLLCAIIAHDAARDREARGPIKATPFRFVSLDDAALEQAAFDDLVRDPIRYSLRQGVKRLGRELHRLGGLDAMSGAIDRVADMDPRHSGRRISIMDSAWNGIGDGTARWWS</sequence>
<name>A0ABR5HGD5_9HYPH</name>
<dbReference type="EMBL" id="JTHG01000046">
    <property type="protein sequence ID" value="KMO25669.1"/>
    <property type="molecule type" value="Genomic_DNA"/>
</dbReference>
<reference evidence="1 2" key="1">
    <citation type="submission" date="2014-11" db="EMBL/GenBank/DDBJ databases">
        <title>Comparative genomics of Methylobacterium species.</title>
        <authorList>
            <person name="Chaudhry V."/>
            <person name="Patil P.B."/>
        </authorList>
    </citation>
    <scope>NUCLEOTIDE SEQUENCE [LARGE SCALE GENOMIC DNA]</scope>
    <source>
        <strain evidence="1 2">SE3.6</strain>
    </source>
</reference>
<evidence type="ECO:0000313" key="2">
    <source>
        <dbReference type="Proteomes" id="UP000036471"/>
    </source>
</evidence>
<gene>
    <name evidence="1" type="ORF">QR79_06420</name>
</gene>
<organism evidence="1 2">
    <name type="scientific">Methylobacterium indicum</name>
    <dbReference type="NCBI Taxonomy" id="1775910"/>
    <lineage>
        <taxon>Bacteria</taxon>
        <taxon>Pseudomonadati</taxon>
        <taxon>Pseudomonadota</taxon>
        <taxon>Alphaproteobacteria</taxon>
        <taxon>Hyphomicrobiales</taxon>
        <taxon>Methylobacteriaceae</taxon>
        <taxon>Methylobacterium</taxon>
    </lineage>
</organism>
<dbReference type="Proteomes" id="UP000036471">
    <property type="component" value="Unassembled WGS sequence"/>
</dbReference>
<keyword evidence="2" id="KW-1185">Reference proteome</keyword>
<comment type="caution">
    <text evidence="1">The sequence shown here is derived from an EMBL/GenBank/DDBJ whole genome shotgun (WGS) entry which is preliminary data.</text>
</comment>